<accession>A0A0L0GFQ2</accession>
<feature type="compositionally biased region" description="Polar residues" evidence="1">
    <location>
        <begin position="777"/>
        <end position="791"/>
    </location>
</feature>
<gene>
    <name evidence="2" type="ORF">SARC_00773</name>
</gene>
<dbReference type="OrthoDB" id="10257415at2759"/>
<dbReference type="GeneID" id="25901277"/>
<evidence type="ECO:0000256" key="1">
    <source>
        <dbReference type="SAM" id="MobiDB-lite"/>
    </source>
</evidence>
<reference evidence="2 3" key="1">
    <citation type="submission" date="2011-02" db="EMBL/GenBank/DDBJ databases">
        <title>The Genome Sequence of Sphaeroforma arctica JP610.</title>
        <authorList>
            <consortium name="The Broad Institute Genome Sequencing Platform"/>
            <person name="Russ C."/>
            <person name="Cuomo C."/>
            <person name="Young S.K."/>
            <person name="Zeng Q."/>
            <person name="Gargeya S."/>
            <person name="Alvarado L."/>
            <person name="Berlin A."/>
            <person name="Chapman S.B."/>
            <person name="Chen Z."/>
            <person name="Freedman E."/>
            <person name="Gellesch M."/>
            <person name="Goldberg J."/>
            <person name="Griggs A."/>
            <person name="Gujja S."/>
            <person name="Heilman E."/>
            <person name="Heiman D."/>
            <person name="Howarth C."/>
            <person name="Mehta T."/>
            <person name="Neiman D."/>
            <person name="Pearson M."/>
            <person name="Roberts A."/>
            <person name="Saif S."/>
            <person name="Shea T."/>
            <person name="Shenoy N."/>
            <person name="Sisk P."/>
            <person name="Stolte C."/>
            <person name="Sykes S."/>
            <person name="White J."/>
            <person name="Yandava C."/>
            <person name="Burger G."/>
            <person name="Gray M.W."/>
            <person name="Holland P.W.H."/>
            <person name="King N."/>
            <person name="Lang F.B.F."/>
            <person name="Roger A.J."/>
            <person name="Ruiz-Trillo I."/>
            <person name="Haas B."/>
            <person name="Nusbaum C."/>
            <person name="Birren B."/>
        </authorList>
    </citation>
    <scope>NUCLEOTIDE SEQUENCE [LARGE SCALE GENOMIC DNA]</scope>
    <source>
        <strain evidence="2 3">JP610</strain>
    </source>
</reference>
<dbReference type="STRING" id="667725.A0A0L0GFQ2"/>
<dbReference type="Proteomes" id="UP000054560">
    <property type="component" value="Unassembled WGS sequence"/>
</dbReference>
<proteinExistence type="predicted"/>
<feature type="compositionally biased region" description="Low complexity" evidence="1">
    <location>
        <begin position="824"/>
        <end position="847"/>
    </location>
</feature>
<sequence length="867" mass="95312">MAAACDTDMVVSGDQITDDNIEANETNNKAILGILSTSIFSFIDQKDEAVTYEDVTDSDIHQAVNHFRKIHEKGYALIIFHHLLLPEDKFRKKENVLTDEQVESIYQATTRVYTIMKDTPPTGVYVARCMRRVLDNELYWVEWKNKACPATSFQPDSISQLPLPPPLPNQQPNPASNKRRFTPGETVSSKAILGSCTAKVDQIWETFKSNTTCKSSNDTNNHIDYFTGVPQEKIFLDFVEEAVEQCDPIAEIDMEYRIVNEDWWWRLATRICQRHSVKYKYKLSEIIGNSKAAMVQLLESMWKERNPEKVKQMAEEAAKAKAMKDKQLAELAAEEEKERLALEEAEKANKKAADEKLKQEQLKARLQEDKAKKDEAKAKLKEEAEIAKLENADENLKKETDTGKAGPGPDTLVSRRSSGAIKRESSIESGEESSNSQYGGGQSKTTISEYTKKPVSANTNTTSGTKRKADSNRIDSNSTMRSESDAKKLKADNGEARRKSIKGTDDLYKDAEIRAKDSDYKRSKESDREKSKDRRTNASDSRPTSRPSSRPASRRASSDRYSSDNTIGKTKDGDGSTFNSKGLGRNGANDDSIGVVQSQGAKNIRTKVKATERVRSSPSQTTITSASDSNHKLGSTGRTSSCASLGGESTGEKSDKYDNHDRSQSVGNRANSGNSVSMQHGTGISSMNSSSKSDATKAPPKSHIRKAESIGVRQASITARDTYAGVKHSTDSGSGEVDTEANQTQQKSNSRSNAQTPNGRMRNAAGGGSGGPGLVQRQLSDVMQQRQNRFQPQGKGSGSNVGSPVQSRGHLGEGNTNGRTHNTNQNDRGNANNSNNTSRRSSGVGSHSGKRDMRDGGTPERKKSKHY</sequence>
<keyword evidence="3" id="KW-1185">Reference proteome</keyword>
<feature type="compositionally biased region" description="Basic and acidic residues" evidence="1">
    <location>
        <begin position="650"/>
        <end position="663"/>
    </location>
</feature>
<feature type="compositionally biased region" description="Low complexity" evidence="1">
    <location>
        <begin position="538"/>
        <end position="555"/>
    </location>
</feature>
<protein>
    <submittedName>
        <fullName evidence="2">Uncharacterized protein</fullName>
    </submittedName>
</protein>
<dbReference type="RefSeq" id="XP_014161000.1">
    <property type="nucleotide sequence ID" value="XM_014305525.1"/>
</dbReference>
<feature type="compositionally biased region" description="Polar residues" evidence="1">
    <location>
        <begin position="616"/>
        <end position="643"/>
    </location>
</feature>
<feature type="compositionally biased region" description="Basic and acidic residues" evidence="1">
    <location>
        <begin position="849"/>
        <end position="861"/>
    </location>
</feature>
<dbReference type="AlphaFoldDB" id="A0A0L0GFQ2"/>
<feature type="compositionally biased region" description="Pro residues" evidence="1">
    <location>
        <begin position="162"/>
        <end position="171"/>
    </location>
</feature>
<feature type="compositionally biased region" description="Polar residues" evidence="1">
    <location>
        <begin position="740"/>
        <end position="756"/>
    </location>
</feature>
<feature type="region of interest" description="Disordered" evidence="1">
    <location>
        <begin position="159"/>
        <end position="182"/>
    </location>
</feature>
<evidence type="ECO:0000313" key="3">
    <source>
        <dbReference type="Proteomes" id="UP000054560"/>
    </source>
</evidence>
<dbReference type="EMBL" id="KQ241623">
    <property type="protein sequence ID" value="KNC87098.1"/>
    <property type="molecule type" value="Genomic_DNA"/>
</dbReference>
<organism evidence="2 3">
    <name type="scientific">Sphaeroforma arctica JP610</name>
    <dbReference type="NCBI Taxonomy" id="667725"/>
    <lineage>
        <taxon>Eukaryota</taxon>
        <taxon>Ichthyosporea</taxon>
        <taxon>Ichthyophonida</taxon>
        <taxon>Sphaeroforma</taxon>
    </lineage>
</organism>
<feature type="compositionally biased region" description="Polar residues" evidence="1">
    <location>
        <begin position="664"/>
        <end position="693"/>
    </location>
</feature>
<evidence type="ECO:0000313" key="2">
    <source>
        <dbReference type="EMBL" id="KNC87098.1"/>
    </source>
</evidence>
<feature type="compositionally biased region" description="Basic and acidic residues" evidence="1">
    <location>
        <begin position="368"/>
        <end position="402"/>
    </location>
</feature>
<feature type="region of interest" description="Disordered" evidence="1">
    <location>
        <begin position="368"/>
        <end position="867"/>
    </location>
</feature>
<feature type="compositionally biased region" description="Polar residues" evidence="1">
    <location>
        <begin position="814"/>
        <end position="823"/>
    </location>
</feature>
<dbReference type="eggNOG" id="KOG2491">
    <property type="taxonomic scope" value="Eukaryota"/>
</dbReference>
<name>A0A0L0GFQ2_9EUKA</name>
<feature type="compositionally biased region" description="Basic and acidic residues" evidence="1">
    <location>
        <begin position="482"/>
        <end position="537"/>
    </location>
</feature>